<dbReference type="EC" id="2.4.-.-" evidence="2"/>
<dbReference type="SUPFAM" id="SSF81901">
    <property type="entry name" value="HCP-like"/>
    <property type="match status" value="1"/>
</dbReference>
<evidence type="ECO:0000313" key="2">
    <source>
        <dbReference type="EMBL" id="MDM8157701.1"/>
    </source>
</evidence>
<name>A0ABT7UDJ1_9FIRM</name>
<organism evidence="2 3">
    <name type="scientific">Amedibacillus dolichus</name>
    <dbReference type="NCBI Taxonomy" id="31971"/>
    <lineage>
        <taxon>Bacteria</taxon>
        <taxon>Bacillati</taxon>
        <taxon>Bacillota</taxon>
        <taxon>Erysipelotrichia</taxon>
        <taxon>Erysipelotrichales</taxon>
        <taxon>Erysipelotrichaceae</taxon>
        <taxon>Amedibacillus</taxon>
    </lineage>
</organism>
<keyword evidence="2" id="KW-0328">Glycosyltransferase</keyword>
<sequence>MITISVCMIVKDEEPVIRRCLSCVKCFADEIIVIDTGSQDQTAAISREMGALVDTFAWNDDFAAARNSSFSRATKDYIFWLDADDVIDEVNQRKLCELKQHLDPSVDVVMMRYAMAHAKGATPIVFERERLLKRSCGFHWQGRIHETIATKGTILHSDITICHQKEVVNDPDRNLRIFQIMRQNDEPFSPRDWFYYARELNDHGQRAAAIQAYETFLSQEGWVEDQLQACYDLGVCHLRNNDREQALQAYLRSFSYEVPTSRICNAIGFWFLDVQCYAQAAYWFDQALRSTHRGGFENEDEHLFLPMLELAICYYYLKENELARAWFEAAKAQHPSHSLIIKNEPYFKREQG</sequence>
<proteinExistence type="predicted"/>
<keyword evidence="2" id="KW-0808">Transferase</keyword>
<comment type="caution">
    <text evidence="2">The sequence shown here is derived from an EMBL/GenBank/DDBJ whole genome shotgun (WGS) entry which is preliminary data.</text>
</comment>
<accession>A0ABT7UDJ1</accession>
<dbReference type="Proteomes" id="UP001529340">
    <property type="component" value="Unassembled WGS sequence"/>
</dbReference>
<feature type="domain" description="Glycosyltransferase 2-like" evidence="1">
    <location>
        <begin position="5"/>
        <end position="104"/>
    </location>
</feature>
<keyword evidence="3" id="KW-1185">Reference proteome</keyword>
<dbReference type="PANTHER" id="PTHR43630">
    <property type="entry name" value="POLY-BETA-1,6-N-ACETYL-D-GLUCOSAMINE SYNTHASE"/>
    <property type="match status" value="1"/>
</dbReference>
<dbReference type="InterPro" id="IPR011990">
    <property type="entry name" value="TPR-like_helical_dom_sf"/>
</dbReference>
<dbReference type="Gene3D" id="3.90.550.10">
    <property type="entry name" value="Spore Coat Polysaccharide Biosynthesis Protein SpsA, Chain A"/>
    <property type="match status" value="1"/>
</dbReference>
<gene>
    <name evidence="2" type="ORF">QUV96_08630</name>
</gene>
<dbReference type="InterPro" id="IPR029044">
    <property type="entry name" value="Nucleotide-diphossugar_trans"/>
</dbReference>
<dbReference type="CDD" id="cd02511">
    <property type="entry name" value="Beta4Glucosyltransferase"/>
    <property type="match status" value="1"/>
</dbReference>
<dbReference type="SUPFAM" id="SSF53448">
    <property type="entry name" value="Nucleotide-diphospho-sugar transferases"/>
    <property type="match status" value="1"/>
</dbReference>
<dbReference type="InterPro" id="IPR001173">
    <property type="entry name" value="Glyco_trans_2-like"/>
</dbReference>
<dbReference type="GO" id="GO:0016757">
    <property type="term" value="F:glycosyltransferase activity"/>
    <property type="evidence" value="ECO:0007669"/>
    <property type="project" value="UniProtKB-KW"/>
</dbReference>
<dbReference type="Pfam" id="PF00535">
    <property type="entry name" value="Glycos_transf_2"/>
    <property type="match status" value="1"/>
</dbReference>
<evidence type="ECO:0000259" key="1">
    <source>
        <dbReference type="Pfam" id="PF00535"/>
    </source>
</evidence>
<evidence type="ECO:0000313" key="3">
    <source>
        <dbReference type="Proteomes" id="UP001529340"/>
    </source>
</evidence>
<dbReference type="Gene3D" id="1.25.40.10">
    <property type="entry name" value="Tetratricopeptide repeat domain"/>
    <property type="match status" value="1"/>
</dbReference>
<reference evidence="2" key="1">
    <citation type="submission" date="2023-06" db="EMBL/GenBank/DDBJ databases">
        <title>Identification and characterization of horizontal gene transfer across gut microbiota members of farm animals based on homology search.</title>
        <authorList>
            <person name="Schwarzerova J."/>
            <person name="Nykrynova M."/>
            <person name="Jureckova K."/>
            <person name="Cejkova D."/>
            <person name="Rychlik I."/>
        </authorList>
    </citation>
    <scope>NUCLEOTIDE SEQUENCE</scope>
    <source>
        <strain evidence="2">ET39</strain>
    </source>
</reference>
<dbReference type="PANTHER" id="PTHR43630:SF2">
    <property type="entry name" value="GLYCOSYLTRANSFERASE"/>
    <property type="match status" value="1"/>
</dbReference>
<reference evidence="2" key="2">
    <citation type="submission" date="2023-06" db="EMBL/GenBank/DDBJ databases">
        <authorList>
            <person name="Zeman M."/>
            <person name="Kubasova T."/>
            <person name="Jahodarova E."/>
            <person name="Nykrynova M."/>
            <person name="Rychlik I."/>
        </authorList>
    </citation>
    <scope>NUCLEOTIDE SEQUENCE</scope>
    <source>
        <strain evidence="2">ET39</strain>
    </source>
</reference>
<protein>
    <submittedName>
        <fullName evidence="2">Glycosyltransferase</fullName>
        <ecNumber evidence="2">2.4.-.-</ecNumber>
    </submittedName>
</protein>
<dbReference type="RefSeq" id="WP_289608147.1">
    <property type="nucleotide sequence ID" value="NZ_JAUDCG010000039.1"/>
</dbReference>
<dbReference type="EMBL" id="JAUDCG010000039">
    <property type="protein sequence ID" value="MDM8157701.1"/>
    <property type="molecule type" value="Genomic_DNA"/>
</dbReference>